<dbReference type="InterPro" id="IPR013785">
    <property type="entry name" value="Aldolase_TIM"/>
</dbReference>
<reference evidence="2" key="1">
    <citation type="submission" date="2016-10" db="EMBL/GenBank/DDBJ databases">
        <authorList>
            <person name="Varghese N."/>
            <person name="Submissions S."/>
        </authorList>
    </citation>
    <scope>NUCLEOTIDE SEQUENCE [LARGE SCALE GENOMIC DNA]</scope>
    <source>
        <strain evidence="2">CGMCC 1.10223</strain>
    </source>
</reference>
<keyword evidence="2" id="KW-1185">Reference proteome</keyword>
<dbReference type="PANTHER" id="PTHR32332">
    <property type="entry name" value="2-NITROPROPANE DIOXYGENASE"/>
    <property type="match status" value="1"/>
</dbReference>
<dbReference type="GO" id="GO:0004497">
    <property type="term" value="F:monooxygenase activity"/>
    <property type="evidence" value="ECO:0007669"/>
    <property type="project" value="UniProtKB-KW"/>
</dbReference>
<evidence type="ECO:0000313" key="2">
    <source>
        <dbReference type="Proteomes" id="UP000183410"/>
    </source>
</evidence>
<proteinExistence type="predicted"/>
<dbReference type="SUPFAM" id="SSF51412">
    <property type="entry name" value="Inosine monophosphate dehydrogenase (IMPDH)"/>
    <property type="match status" value="1"/>
</dbReference>
<organism evidence="1 2">
    <name type="scientific">Paenibacillus algorifonticola</name>
    <dbReference type="NCBI Taxonomy" id="684063"/>
    <lineage>
        <taxon>Bacteria</taxon>
        <taxon>Bacillati</taxon>
        <taxon>Bacillota</taxon>
        <taxon>Bacilli</taxon>
        <taxon>Bacillales</taxon>
        <taxon>Paenibacillaceae</taxon>
        <taxon>Paenibacillus</taxon>
    </lineage>
</organism>
<sequence>MKNQITELLGIEYPIISAAMTWVTSAEFVAAVSNAGGMGVLGPNAGQTEKSTSAEDMANRLMYLPRTIGMR</sequence>
<accession>A0A1I2FH06</accession>
<dbReference type="Gene3D" id="3.20.20.70">
    <property type="entry name" value="Aldolase class I"/>
    <property type="match status" value="1"/>
</dbReference>
<dbReference type="AlphaFoldDB" id="A0A1I2FH06"/>
<name>A0A1I2FH06_9BACL</name>
<keyword evidence="1" id="KW-0560">Oxidoreductase</keyword>
<dbReference type="RefSeq" id="WP_052737082.1">
    <property type="nucleotide sequence ID" value="NZ_FONN01000012.1"/>
</dbReference>
<keyword evidence="1" id="KW-0503">Monooxygenase</keyword>
<dbReference type="EMBL" id="FONN01000012">
    <property type="protein sequence ID" value="SFF03890.1"/>
    <property type="molecule type" value="Genomic_DNA"/>
</dbReference>
<evidence type="ECO:0000313" key="1">
    <source>
        <dbReference type="EMBL" id="SFF03890.1"/>
    </source>
</evidence>
<dbReference type="PANTHER" id="PTHR32332:SF20">
    <property type="entry name" value="2-NITROPROPANE DIOXYGENASE-LIKE PROTEIN"/>
    <property type="match status" value="1"/>
</dbReference>
<gene>
    <name evidence="1" type="ORF">SAMN04487969_11221</name>
</gene>
<protein>
    <submittedName>
        <fullName evidence="1">Nitronate monooxygenase</fullName>
    </submittedName>
</protein>
<dbReference type="Proteomes" id="UP000183410">
    <property type="component" value="Unassembled WGS sequence"/>
</dbReference>
<dbReference type="Pfam" id="PF03060">
    <property type="entry name" value="NMO"/>
    <property type="match status" value="1"/>
</dbReference>